<sequence>MTPPLRPAALAALLAFAVLPVHAQDPGAPQPPVPSVTQESETQDSGVGDLETAEWIGKPVMSSDRRAVGTLREVRTASDTADAGLLIVERDGGETVEVPMQGAAFDGTSVVVTPLADAIAAN</sequence>
<feature type="compositionally biased region" description="Polar residues" evidence="1">
    <location>
        <begin position="35"/>
        <end position="45"/>
    </location>
</feature>
<evidence type="ECO:0000313" key="4">
    <source>
        <dbReference type="Proteomes" id="UP000531216"/>
    </source>
</evidence>
<gene>
    <name evidence="3" type="ORF">GGR05_002218</name>
</gene>
<dbReference type="InterPro" id="IPR011033">
    <property type="entry name" value="PRC_barrel-like_sf"/>
</dbReference>
<feature type="signal peptide" evidence="2">
    <location>
        <begin position="1"/>
        <end position="23"/>
    </location>
</feature>
<evidence type="ECO:0000256" key="1">
    <source>
        <dbReference type="SAM" id="MobiDB-lite"/>
    </source>
</evidence>
<reference evidence="3 4" key="1">
    <citation type="submission" date="2020-08" db="EMBL/GenBank/DDBJ databases">
        <title>Genomic Encyclopedia of Type Strains, Phase IV (KMG-IV): sequencing the most valuable type-strain genomes for metagenomic binning, comparative biology and taxonomic classification.</title>
        <authorList>
            <person name="Goeker M."/>
        </authorList>
    </citation>
    <scope>NUCLEOTIDE SEQUENCE [LARGE SCALE GENOMIC DNA]</scope>
    <source>
        <strain evidence="3 4">DSM 25024</strain>
    </source>
</reference>
<dbReference type="SUPFAM" id="SSF50346">
    <property type="entry name" value="PRC-barrel domain"/>
    <property type="match status" value="1"/>
</dbReference>
<proteinExistence type="predicted"/>
<dbReference type="AlphaFoldDB" id="A0A7W6BQB6"/>
<organism evidence="3 4">
    <name type="scientific">Aureimonas phyllosphaerae</name>
    <dbReference type="NCBI Taxonomy" id="1166078"/>
    <lineage>
        <taxon>Bacteria</taxon>
        <taxon>Pseudomonadati</taxon>
        <taxon>Pseudomonadota</taxon>
        <taxon>Alphaproteobacteria</taxon>
        <taxon>Hyphomicrobiales</taxon>
        <taxon>Aurantimonadaceae</taxon>
        <taxon>Aureimonas</taxon>
    </lineage>
</organism>
<accession>A0A7W6BQB6</accession>
<evidence type="ECO:0000256" key="2">
    <source>
        <dbReference type="SAM" id="SignalP"/>
    </source>
</evidence>
<keyword evidence="2" id="KW-0732">Signal</keyword>
<evidence type="ECO:0000313" key="3">
    <source>
        <dbReference type="EMBL" id="MBB3936068.1"/>
    </source>
</evidence>
<feature type="chain" id="PRO_5031328406" description="PRC-barrel domain-containing protein" evidence="2">
    <location>
        <begin position="24"/>
        <end position="122"/>
    </location>
</feature>
<name>A0A7W6BQB6_9HYPH</name>
<evidence type="ECO:0008006" key="5">
    <source>
        <dbReference type="Google" id="ProtNLM"/>
    </source>
</evidence>
<comment type="caution">
    <text evidence="3">The sequence shown here is derived from an EMBL/GenBank/DDBJ whole genome shotgun (WGS) entry which is preliminary data.</text>
</comment>
<dbReference type="EMBL" id="JACIDO010000004">
    <property type="protein sequence ID" value="MBB3936068.1"/>
    <property type="molecule type" value="Genomic_DNA"/>
</dbReference>
<protein>
    <recommendedName>
        <fullName evidence="5">PRC-barrel domain-containing protein</fullName>
    </recommendedName>
</protein>
<feature type="region of interest" description="Disordered" evidence="1">
    <location>
        <begin position="23"/>
        <end position="58"/>
    </location>
</feature>
<dbReference type="OrthoDB" id="7907633at2"/>
<dbReference type="Proteomes" id="UP000531216">
    <property type="component" value="Unassembled WGS sequence"/>
</dbReference>
<dbReference type="RefSeq" id="WP_139224615.1">
    <property type="nucleotide sequence ID" value="NZ_FOOA01000009.1"/>
</dbReference>
<keyword evidence="4" id="KW-1185">Reference proteome</keyword>